<name>A0ABS0II87_9BACT</name>
<evidence type="ECO:0000313" key="3">
    <source>
        <dbReference type="Proteomes" id="UP000597617"/>
    </source>
</evidence>
<comment type="caution">
    <text evidence="2">The sequence shown here is derived from an EMBL/GenBank/DDBJ whole genome shotgun (WGS) entry which is preliminary data.</text>
</comment>
<dbReference type="EMBL" id="JADQDQ010000004">
    <property type="protein sequence ID" value="MBF9238080.1"/>
    <property type="molecule type" value="Genomic_DNA"/>
</dbReference>
<dbReference type="InterPro" id="IPR031837">
    <property type="entry name" value="DUF5071"/>
</dbReference>
<protein>
    <submittedName>
        <fullName evidence="2">DUF5071 domain-containing protein</fullName>
    </submittedName>
</protein>
<proteinExistence type="predicted"/>
<dbReference type="Pfam" id="PF16804">
    <property type="entry name" value="DUF5071"/>
    <property type="match status" value="1"/>
</dbReference>
<dbReference type="RefSeq" id="WP_196282445.1">
    <property type="nucleotide sequence ID" value="NZ_JADQDQ010000004.1"/>
</dbReference>
<reference evidence="2 3" key="1">
    <citation type="submission" date="2020-11" db="EMBL/GenBank/DDBJ databases">
        <authorList>
            <person name="Kim M.K."/>
        </authorList>
    </citation>
    <scope>NUCLEOTIDE SEQUENCE [LARGE SCALE GENOMIC DNA]</scope>
    <source>
        <strain evidence="2 3">BT683</strain>
    </source>
</reference>
<feature type="domain" description="DUF5071" evidence="1">
    <location>
        <begin position="43"/>
        <end position="125"/>
    </location>
</feature>
<dbReference type="Proteomes" id="UP000597617">
    <property type="component" value="Unassembled WGS sequence"/>
</dbReference>
<accession>A0ABS0II87</accession>
<dbReference type="InterPro" id="IPR038692">
    <property type="entry name" value="Cthe_2751_sf"/>
</dbReference>
<dbReference type="Gene3D" id="1.25.40.750">
    <property type="entry name" value="Domain of unknown function DUF5071"/>
    <property type="match status" value="1"/>
</dbReference>
<evidence type="ECO:0000259" key="1">
    <source>
        <dbReference type="Pfam" id="PF16804"/>
    </source>
</evidence>
<gene>
    <name evidence="2" type="ORF">I2I05_11805</name>
</gene>
<keyword evidence="3" id="KW-1185">Reference proteome</keyword>
<organism evidence="2 3">
    <name type="scientific">Hymenobacter jeongseonensis</name>
    <dbReference type="NCBI Taxonomy" id="2791027"/>
    <lineage>
        <taxon>Bacteria</taxon>
        <taxon>Pseudomonadati</taxon>
        <taxon>Bacteroidota</taxon>
        <taxon>Cytophagia</taxon>
        <taxon>Cytophagales</taxon>
        <taxon>Hymenobacteraceae</taxon>
        <taxon>Hymenobacter</taxon>
    </lineage>
</organism>
<sequence length="182" mass="20148">MASALTAEQEQAALQRFGPLSDANLAELTSTRYLKSWPAGVALQHLPVARLVPYAEPLLVHLQDLNWCAAPYVAKILVAMGAPAVPALRRVFATDPHDGVWMMNLLYNVVQRWEAPVARLLEADLVGYVRYAAPEGESIAALEALQRLLPAGEHRQLYDFLRGVYGHDGVLLGELRNTFDYE</sequence>
<evidence type="ECO:0000313" key="2">
    <source>
        <dbReference type="EMBL" id="MBF9238080.1"/>
    </source>
</evidence>